<organism evidence="2 3">
    <name type="scientific">Conoideocrella luteorostrata</name>
    <dbReference type="NCBI Taxonomy" id="1105319"/>
    <lineage>
        <taxon>Eukaryota</taxon>
        <taxon>Fungi</taxon>
        <taxon>Dikarya</taxon>
        <taxon>Ascomycota</taxon>
        <taxon>Pezizomycotina</taxon>
        <taxon>Sordariomycetes</taxon>
        <taxon>Hypocreomycetidae</taxon>
        <taxon>Hypocreales</taxon>
        <taxon>Clavicipitaceae</taxon>
        <taxon>Conoideocrella</taxon>
    </lineage>
</organism>
<protein>
    <submittedName>
        <fullName evidence="2">Uncharacterized protein</fullName>
    </submittedName>
</protein>
<sequence>MGRPDQAKSRKPTAYINQISNFSHATFALNQSISMDNQICLDVAIDHRIRRLFQLVPVDSTKPSNHVSCIKSRGRSLGRSEDEIDVTAQLAGPPFQGGIAITLQQPRSDHPFHKGVNAVVDDCKSLKAIADVFSVASNGSLRIGSSFGVVDLLPFISEKVADMSDEKLKKSFQTSTQVICEKAPDVLVCAGRIWTGKFDGRKGDAGKLESIGLGGSFGGKPSLPVMARIHQGDRGFVSVPRVNGFHPSHAMNYHPHASVLRQLLLLVGAEACGRVRDDWKEEDWMDELRMRSQDTSKQLSLSPSKSPSPQSPSKSPGKYSNTRFFSDYQELYSDKLLEIRKQVTALLHSSASEPSLQAGIYDELLDSRLSEKCSDASLILREMARLQHKGWSDKIAWKNEAALKEASADTKSLVEEILRALKGSRATQLAKVISQCATSISGKVKDKRGTKGIYYALDLDGACVDFLSLAKRIETLLLRLLEEKEAADLSRLLTQLKLDITVGVSEVLEPDSED</sequence>
<comment type="caution">
    <text evidence="2">The sequence shown here is derived from an EMBL/GenBank/DDBJ whole genome shotgun (WGS) entry which is preliminary data.</text>
</comment>
<evidence type="ECO:0000256" key="1">
    <source>
        <dbReference type="SAM" id="MobiDB-lite"/>
    </source>
</evidence>
<dbReference type="AlphaFoldDB" id="A0AAJ0CDA6"/>
<feature type="compositionally biased region" description="Low complexity" evidence="1">
    <location>
        <begin position="296"/>
        <end position="316"/>
    </location>
</feature>
<proteinExistence type="predicted"/>
<evidence type="ECO:0000313" key="3">
    <source>
        <dbReference type="Proteomes" id="UP001251528"/>
    </source>
</evidence>
<gene>
    <name evidence="2" type="ORF">QQS21_011402</name>
</gene>
<dbReference type="EMBL" id="JASWJB010000383">
    <property type="protein sequence ID" value="KAK2590904.1"/>
    <property type="molecule type" value="Genomic_DNA"/>
</dbReference>
<feature type="region of interest" description="Disordered" evidence="1">
    <location>
        <begin position="291"/>
        <end position="321"/>
    </location>
</feature>
<dbReference type="Proteomes" id="UP001251528">
    <property type="component" value="Unassembled WGS sequence"/>
</dbReference>
<reference evidence="2" key="1">
    <citation type="submission" date="2023-06" db="EMBL/GenBank/DDBJ databases">
        <title>Conoideocrella luteorostrata (Hypocreales: Clavicipitaceae), a potential biocontrol fungus for elongate hemlock scale in United States Christmas tree production areas.</title>
        <authorList>
            <person name="Barrett H."/>
            <person name="Lovett B."/>
            <person name="Macias A.M."/>
            <person name="Stajich J.E."/>
            <person name="Kasson M.T."/>
        </authorList>
    </citation>
    <scope>NUCLEOTIDE SEQUENCE</scope>
    <source>
        <strain evidence="2">ARSEF 14590</strain>
    </source>
</reference>
<evidence type="ECO:0000313" key="2">
    <source>
        <dbReference type="EMBL" id="KAK2590904.1"/>
    </source>
</evidence>
<name>A0AAJ0CDA6_9HYPO</name>
<accession>A0AAJ0CDA6</accession>
<keyword evidence="3" id="KW-1185">Reference proteome</keyword>